<dbReference type="InterPro" id="IPR003785">
    <property type="entry name" value="Creatininase/forma_Hydrolase"/>
</dbReference>
<dbReference type="Gene3D" id="3.40.50.10310">
    <property type="entry name" value="Creatininase"/>
    <property type="match status" value="1"/>
</dbReference>
<evidence type="ECO:0000256" key="2">
    <source>
        <dbReference type="ARBA" id="ARBA00022723"/>
    </source>
</evidence>
<accession>A0ABW8NMP2</accession>
<dbReference type="Proteomes" id="UP001620597">
    <property type="component" value="Unassembled WGS sequence"/>
</dbReference>
<dbReference type="Pfam" id="PF02633">
    <property type="entry name" value="Creatininase"/>
    <property type="match status" value="1"/>
</dbReference>
<dbReference type="RefSeq" id="WP_369855732.1">
    <property type="nucleotide sequence ID" value="NZ_JBBKTX010000025.1"/>
</dbReference>
<dbReference type="InterPro" id="IPR024087">
    <property type="entry name" value="Creatininase-like_sf"/>
</dbReference>
<evidence type="ECO:0000256" key="5">
    <source>
        <dbReference type="ARBA" id="ARBA00024029"/>
    </source>
</evidence>
<evidence type="ECO:0000256" key="3">
    <source>
        <dbReference type="ARBA" id="ARBA00022801"/>
    </source>
</evidence>
<keyword evidence="2" id="KW-0479">Metal-binding</keyword>
<proteinExistence type="inferred from homology"/>
<comment type="caution">
    <text evidence="6">The sequence shown here is derived from an EMBL/GenBank/DDBJ whole genome shotgun (WGS) entry which is preliminary data.</text>
</comment>
<evidence type="ECO:0000256" key="1">
    <source>
        <dbReference type="ARBA" id="ARBA00001947"/>
    </source>
</evidence>
<dbReference type="PANTHER" id="PTHR35005">
    <property type="entry name" value="3-DEHYDRO-SCYLLO-INOSOSE HYDROLASE"/>
    <property type="match status" value="1"/>
</dbReference>
<keyword evidence="3" id="KW-0378">Hydrolase</keyword>
<evidence type="ECO:0000256" key="4">
    <source>
        <dbReference type="ARBA" id="ARBA00022833"/>
    </source>
</evidence>
<keyword evidence="4" id="KW-0862">Zinc</keyword>
<reference evidence="6 7" key="1">
    <citation type="submission" date="2024-03" db="EMBL/GenBank/DDBJ databases">
        <title>High-quality draft genome sequence of Oceanobacter sp. wDCs-4.</title>
        <authorList>
            <person name="Dong C."/>
        </authorList>
    </citation>
    <scope>NUCLEOTIDE SEQUENCE [LARGE SCALE GENOMIC DNA]</scope>
    <source>
        <strain evidence="7">wDCs-4</strain>
    </source>
</reference>
<dbReference type="EMBL" id="JBBKTX010000025">
    <property type="protein sequence ID" value="MFK4754132.1"/>
    <property type="molecule type" value="Genomic_DNA"/>
</dbReference>
<name>A0ABW8NMP2_9GAMM</name>
<protein>
    <submittedName>
        <fullName evidence="6">Creatininase family protein</fullName>
    </submittedName>
</protein>
<comment type="similarity">
    <text evidence="5">Belongs to the creatininase superfamily.</text>
</comment>
<dbReference type="PANTHER" id="PTHR35005:SF1">
    <property type="entry name" value="2-AMINO-5-FORMYLAMINO-6-RIBOSYLAMINOPYRIMIDIN-4(3H)-ONE 5'-MONOPHOSPHATE DEFORMYLASE"/>
    <property type="match status" value="1"/>
</dbReference>
<evidence type="ECO:0000313" key="7">
    <source>
        <dbReference type="Proteomes" id="UP001620597"/>
    </source>
</evidence>
<organism evidence="6 7">
    <name type="scientific">Oceanobacter antarcticus</name>
    <dbReference type="NCBI Taxonomy" id="3133425"/>
    <lineage>
        <taxon>Bacteria</taxon>
        <taxon>Pseudomonadati</taxon>
        <taxon>Pseudomonadota</taxon>
        <taxon>Gammaproteobacteria</taxon>
        <taxon>Oceanospirillales</taxon>
        <taxon>Oceanospirillaceae</taxon>
        <taxon>Oceanobacter</taxon>
    </lineage>
</organism>
<comment type="cofactor">
    <cofactor evidence="1">
        <name>Zn(2+)</name>
        <dbReference type="ChEBI" id="CHEBI:29105"/>
    </cofactor>
</comment>
<evidence type="ECO:0000313" key="6">
    <source>
        <dbReference type="EMBL" id="MFK4754132.1"/>
    </source>
</evidence>
<gene>
    <name evidence="6" type="ORF">WG929_17100</name>
</gene>
<keyword evidence="7" id="KW-1185">Reference proteome</keyword>
<dbReference type="SUPFAM" id="SSF102215">
    <property type="entry name" value="Creatininase"/>
    <property type="match status" value="1"/>
</dbReference>
<sequence length="259" mass="28399">MYELNNMTWEEVAQAVRDGVQTAVLPIGATEQHGPHMGCGMDSAIAHTLCKDVAANTPVILLPTLPYGCSIGHSRRWPGTMALNPKTLIDVICDLGDWVYSSGIKRLLLVNGHVTNEAPLRCALEMLRARYDDLMVALIHTARLSERVKKAHFDDAEDWHANAAETALMMAIHPHIVRTDKLAEADDPDRTDGCIFSHPVNHTSLNGVTGKPSAATVEMGQELYQWMCDDLTDLLLHAVQEQAPLAYSYHTSILASNPG</sequence>